<dbReference type="OrthoDB" id="10516418at2759"/>
<reference evidence="1 2" key="1">
    <citation type="submission" date="2013-03" db="EMBL/GenBank/DDBJ databases">
        <title>The Genome Sequence of Cladophialophora yegresii CBS 114405.</title>
        <authorList>
            <consortium name="The Broad Institute Genomics Platform"/>
            <person name="Cuomo C."/>
            <person name="de Hoog S."/>
            <person name="Gorbushina A."/>
            <person name="Walker B."/>
            <person name="Young S.K."/>
            <person name="Zeng Q."/>
            <person name="Gargeya S."/>
            <person name="Fitzgerald M."/>
            <person name="Haas B."/>
            <person name="Abouelleil A."/>
            <person name="Allen A.W."/>
            <person name="Alvarado L."/>
            <person name="Arachchi H.M."/>
            <person name="Berlin A.M."/>
            <person name="Chapman S.B."/>
            <person name="Gainer-Dewar J."/>
            <person name="Goldberg J."/>
            <person name="Griggs A."/>
            <person name="Gujja S."/>
            <person name="Hansen M."/>
            <person name="Howarth C."/>
            <person name="Imamovic A."/>
            <person name="Ireland A."/>
            <person name="Larimer J."/>
            <person name="McCowan C."/>
            <person name="Murphy C."/>
            <person name="Pearson M."/>
            <person name="Poon T.W."/>
            <person name="Priest M."/>
            <person name="Roberts A."/>
            <person name="Saif S."/>
            <person name="Shea T."/>
            <person name="Sisk P."/>
            <person name="Sykes S."/>
            <person name="Wortman J."/>
            <person name="Nusbaum C."/>
            <person name="Birren B."/>
        </authorList>
    </citation>
    <scope>NUCLEOTIDE SEQUENCE [LARGE SCALE GENOMIC DNA]</scope>
    <source>
        <strain evidence="1 2">CBS 114405</strain>
    </source>
</reference>
<keyword evidence="2" id="KW-1185">Reference proteome</keyword>
<dbReference type="RefSeq" id="XP_007758111.1">
    <property type="nucleotide sequence ID" value="XM_007759921.1"/>
</dbReference>
<dbReference type="VEuPathDB" id="FungiDB:A1O7_05914"/>
<dbReference type="Proteomes" id="UP000019473">
    <property type="component" value="Unassembled WGS sequence"/>
</dbReference>
<gene>
    <name evidence="1" type="ORF">A1O7_05914</name>
</gene>
<sequence>MGKRKRRLPTGTDILTEEKEDDEQLPLQKVLHVRIVVEHRASTQLCAISTYQATTIRQFLQTIHSQVPVTAEKTLFGKPVAKVVLLLQETGQRNMKRRRFTTIDTTDNAFYANWYERNVLKSPRTDLQSLRIEVHMLVDVNEDIAEEHARWYTAAKEAGNGGVAVASLRTPYRLISRP</sequence>
<dbReference type="HOGENOM" id="CLU_1510457_0_0_1"/>
<protein>
    <submittedName>
        <fullName evidence="1">Uncharacterized protein</fullName>
    </submittedName>
</protein>
<organism evidence="1 2">
    <name type="scientific">Cladophialophora yegresii CBS 114405</name>
    <dbReference type="NCBI Taxonomy" id="1182544"/>
    <lineage>
        <taxon>Eukaryota</taxon>
        <taxon>Fungi</taxon>
        <taxon>Dikarya</taxon>
        <taxon>Ascomycota</taxon>
        <taxon>Pezizomycotina</taxon>
        <taxon>Eurotiomycetes</taxon>
        <taxon>Chaetothyriomycetidae</taxon>
        <taxon>Chaetothyriales</taxon>
        <taxon>Herpotrichiellaceae</taxon>
        <taxon>Cladophialophora</taxon>
    </lineage>
</organism>
<evidence type="ECO:0000313" key="2">
    <source>
        <dbReference type="Proteomes" id="UP000019473"/>
    </source>
</evidence>
<comment type="caution">
    <text evidence="1">The sequence shown here is derived from an EMBL/GenBank/DDBJ whole genome shotgun (WGS) entry which is preliminary data.</text>
</comment>
<proteinExistence type="predicted"/>
<dbReference type="EMBL" id="AMGW01000004">
    <property type="protein sequence ID" value="EXJ58488.1"/>
    <property type="molecule type" value="Genomic_DNA"/>
</dbReference>
<dbReference type="GeneID" id="19180496"/>
<dbReference type="AlphaFoldDB" id="W9VSF3"/>
<name>W9VSF3_9EURO</name>
<accession>W9VSF3</accession>
<evidence type="ECO:0000313" key="1">
    <source>
        <dbReference type="EMBL" id="EXJ58488.1"/>
    </source>
</evidence>